<organism evidence="1">
    <name type="scientific">viral metagenome</name>
    <dbReference type="NCBI Taxonomy" id="1070528"/>
    <lineage>
        <taxon>unclassified sequences</taxon>
        <taxon>metagenomes</taxon>
        <taxon>organismal metagenomes</taxon>
    </lineage>
</organism>
<sequence>MKYKKMSNIDSDYAIYAGRAGLYAIAFFGHKSTKAQIKIYLE</sequence>
<proteinExistence type="predicted"/>
<reference evidence="1" key="1">
    <citation type="submission" date="2020-03" db="EMBL/GenBank/DDBJ databases">
        <title>The deep terrestrial virosphere.</title>
        <authorList>
            <person name="Holmfeldt K."/>
            <person name="Nilsson E."/>
            <person name="Simone D."/>
            <person name="Lopez-Fernandez M."/>
            <person name="Wu X."/>
            <person name="de Brujin I."/>
            <person name="Lundin D."/>
            <person name="Andersson A."/>
            <person name="Bertilsson S."/>
            <person name="Dopson M."/>
        </authorList>
    </citation>
    <scope>NUCLEOTIDE SEQUENCE</scope>
    <source>
        <strain evidence="1">TM448B04909</strain>
    </source>
</reference>
<accession>A0A6M3Y348</accession>
<name>A0A6M3Y348_9ZZZZ</name>
<evidence type="ECO:0000313" key="1">
    <source>
        <dbReference type="EMBL" id="QJI03688.1"/>
    </source>
</evidence>
<gene>
    <name evidence="1" type="ORF">TM448B04909_0007</name>
</gene>
<dbReference type="EMBL" id="MT145110">
    <property type="protein sequence ID" value="QJI03688.1"/>
    <property type="molecule type" value="Genomic_DNA"/>
</dbReference>
<dbReference type="AlphaFoldDB" id="A0A6M3Y348"/>
<protein>
    <submittedName>
        <fullName evidence="1">Uncharacterized protein</fullName>
    </submittedName>
</protein>